<protein>
    <recommendedName>
        <fullName evidence="5">Fe2OG dioxygenase domain-containing protein</fullName>
    </recommendedName>
</protein>
<dbReference type="InterPro" id="IPR050231">
    <property type="entry name" value="Iron_ascorbate_oxido_reductase"/>
</dbReference>
<accession>A0A067Q7R1</accession>
<dbReference type="PANTHER" id="PTHR47990">
    <property type="entry name" value="2-OXOGLUTARATE (2OG) AND FE(II)-DEPENDENT OXYGENASE SUPERFAMILY PROTEIN-RELATED"/>
    <property type="match status" value="1"/>
</dbReference>
<dbReference type="OrthoDB" id="406156at2759"/>
<evidence type="ECO:0000313" key="4">
    <source>
        <dbReference type="Proteomes" id="UP000027265"/>
    </source>
</evidence>
<keyword evidence="4" id="KW-1185">Reference proteome</keyword>
<reference evidence="4" key="1">
    <citation type="journal article" date="2014" name="Proc. Natl. Acad. Sci. U.S.A.">
        <title>Extensive sampling of basidiomycete genomes demonstrates inadequacy of the white-rot/brown-rot paradigm for wood decay fungi.</title>
        <authorList>
            <person name="Riley R."/>
            <person name="Salamov A.A."/>
            <person name="Brown D.W."/>
            <person name="Nagy L.G."/>
            <person name="Floudas D."/>
            <person name="Held B.W."/>
            <person name="Levasseur A."/>
            <person name="Lombard V."/>
            <person name="Morin E."/>
            <person name="Otillar R."/>
            <person name="Lindquist E.A."/>
            <person name="Sun H."/>
            <person name="LaButti K.M."/>
            <person name="Schmutz J."/>
            <person name="Jabbour D."/>
            <person name="Luo H."/>
            <person name="Baker S.E."/>
            <person name="Pisabarro A.G."/>
            <person name="Walton J.D."/>
            <person name="Blanchette R.A."/>
            <person name="Henrissat B."/>
            <person name="Martin F."/>
            <person name="Cullen D."/>
            <person name="Hibbett D.S."/>
            <person name="Grigoriev I.V."/>
        </authorList>
    </citation>
    <scope>NUCLEOTIDE SEQUENCE [LARGE SCALE GENOMIC DNA]</scope>
    <source>
        <strain evidence="4">MUCL 33604</strain>
    </source>
</reference>
<organism evidence="3 4">
    <name type="scientific">Jaapia argillacea MUCL 33604</name>
    <dbReference type="NCBI Taxonomy" id="933084"/>
    <lineage>
        <taxon>Eukaryota</taxon>
        <taxon>Fungi</taxon>
        <taxon>Dikarya</taxon>
        <taxon>Basidiomycota</taxon>
        <taxon>Agaricomycotina</taxon>
        <taxon>Agaricomycetes</taxon>
        <taxon>Agaricomycetidae</taxon>
        <taxon>Jaapiales</taxon>
        <taxon>Jaapiaceae</taxon>
        <taxon>Jaapia</taxon>
    </lineage>
</organism>
<feature type="domain" description="Non-haem dioxygenase N-terminal" evidence="2">
    <location>
        <begin position="84"/>
        <end position="183"/>
    </location>
</feature>
<dbReference type="InterPro" id="IPR044861">
    <property type="entry name" value="IPNS-like_FE2OG_OXY"/>
</dbReference>
<dbReference type="SUPFAM" id="SSF51197">
    <property type="entry name" value="Clavaminate synthase-like"/>
    <property type="match status" value="1"/>
</dbReference>
<dbReference type="InParanoid" id="A0A067Q7R1"/>
<dbReference type="EMBL" id="KL197710">
    <property type="protein sequence ID" value="KDQ62984.1"/>
    <property type="molecule type" value="Genomic_DNA"/>
</dbReference>
<dbReference type="PRINTS" id="PR00682">
    <property type="entry name" value="IPNSYNTHASE"/>
</dbReference>
<sequence length="415" mass="47183">MAFRPLSHRWLCWSFVPRKDVPLMAASRRVSTLRCPSTKSVARTGLIPARRQFATLPGAPLPHVTRHIPPAPTTENLDYADLAIIDLSKSRTLQGRIDLAHEVRDAISKQGFFYAINHGYSPEQTRRIFDVADVPFSLVSPEEKMDYVGNGDSGAYQGYKLRQYWHLDAGVHDQVEHYSANFDIFKRPHPRPLHPFLPELEAFAKHNHLNVLHPILRILALGLDIPEETFVKLHGFQSVGETSVRFMKYYPRSEEEEDQTKNVWLKGHTDIGSLTILWSQPISALQIMSPNGQWQWIRHIPNALVINAGDVLEFLSGGFYKATIHRVVQPPVDQRGYTRLGAYYFCMPDDNVKVSARVPENPLLKSLGFSSERAPTMAEWRKGRTTAYGRTQLTPGREKGVEEEVIEGVTVKHYN</sequence>
<dbReference type="InterPro" id="IPR026992">
    <property type="entry name" value="DIOX_N"/>
</dbReference>
<proteinExistence type="predicted"/>
<feature type="domain" description="Isopenicillin N synthase-like Fe(2+) 2OG dioxygenase" evidence="1">
    <location>
        <begin position="244"/>
        <end position="347"/>
    </location>
</feature>
<name>A0A067Q7R1_9AGAM</name>
<dbReference type="Proteomes" id="UP000027265">
    <property type="component" value="Unassembled WGS sequence"/>
</dbReference>
<evidence type="ECO:0000259" key="2">
    <source>
        <dbReference type="Pfam" id="PF14226"/>
    </source>
</evidence>
<dbReference type="Gene3D" id="2.60.120.330">
    <property type="entry name" value="B-lactam Antibiotic, Isopenicillin N Synthase, Chain"/>
    <property type="match status" value="1"/>
</dbReference>
<evidence type="ECO:0008006" key="5">
    <source>
        <dbReference type="Google" id="ProtNLM"/>
    </source>
</evidence>
<evidence type="ECO:0000259" key="1">
    <source>
        <dbReference type="Pfam" id="PF03171"/>
    </source>
</evidence>
<dbReference type="AlphaFoldDB" id="A0A067Q7R1"/>
<evidence type="ECO:0000313" key="3">
    <source>
        <dbReference type="EMBL" id="KDQ62984.1"/>
    </source>
</evidence>
<dbReference type="Pfam" id="PF03171">
    <property type="entry name" value="2OG-FeII_Oxy"/>
    <property type="match status" value="1"/>
</dbReference>
<gene>
    <name evidence="3" type="ORF">JAAARDRAFT_28973</name>
</gene>
<dbReference type="Pfam" id="PF14226">
    <property type="entry name" value="DIOX_N"/>
    <property type="match status" value="1"/>
</dbReference>
<dbReference type="InterPro" id="IPR027443">
    <property type="entry name" value="IPNS-like_sf"/>
</dbReference>
<dbReference type="HOGENOM" id="CLU_010119_10_0_1"/>
<dbReference type="STRING" id="933084.A0A067Q7R1"/>